<dbReference type="InterPro" id="IPR025662">
    <property type="entry name" value="Sigma_54_int_dom_ATP-bd_1"/>
</dbReference>
<dbReference type="PROSITE" id="PS00676">
    <property type="entry name" value="SIGMA54_INTERACT_2"/>
    <property type="match status" value="1"/>
</dbReference>
<dbReference type="PANTHER" id="PTHR32071:SF57">
    <property type="entry name" value="C4-DICARBOXYLATE TRANSPORT TRANSCRIPTIONAL REGULATORY PROTEIN DCTD"/>
    <property type="match status" value="1"/>
</dbReference>
<keyword evidence="5" id="KW-0804">Transcription</keyword>
<dbReference type="GO" id="GO:0043565">
    <property type="term" value="F:sequence-specific DNA binding"/>
    <property type="evidence" value="ECO:0007669"/>
    <property type="project" value="InterPro"/>
</dbReference>
<protein>
    <submittedName>
        <fullName evidence="8">PAS domain S-box protein</fullName>
    </submittedName>
</protein>
<evidence type="ECO:0000259" key="7">
    <source>
        <dbReference type="PROSITE" id="PS50112"/>
    </source>
</evidence>
<dbReference type="AlphaFoldDB" id="A0A6I6EQU2"/>
<evidence type="ECO:0000259" key="6">
    <source>
        <dbReference type="PROSITE" id="PS50045"/>
    </source>
</evidence>
<feature type="domain" description="PAS" evidence="7">
    <location>
        <begin position="218"/>
        <end position="254"/>
    </location>
</feature>
<keyword evidence="9" id="KW-1185">Reference proteome</keyword>
<dbReference type="InterPro" id="IPR000014">
    <property type="entry name" value="PAS"/>
</dbReference>
<evidence type="ECO:0000256" key="1">
    <source>
        <dbReference type="ARBA" id="ARBA00022741"/>
    </source>
</evidence>
<dbReference type="PROSITE" id="PS00675">
    <property type="entry name" value="SIGMA54_INTERACT_1"/>
    <property type="match status" value="1"/>
</dbReference>
<dbReference type="Pfam" id="PF00158">
    <property type="entry name" value="Sigma54_activat"/>
    <property type="match status" value="1"/>
</dbReference>
<evidence type="ECO:0000256" key="2">
    <source>
        <dbReference type="ARBA" id="ARBA00022840"/>
    </source>
</evidence>
<sequence>MDMEYFIKQMYLAWKNTITTKQINHPLIRTEIAESWKRCLRAKVDPYGGVGNYILKGEELEKVLYINKELIEVARPFLLNLYKFLKNSGFIVMLTNSEGVILEFFGDNYMEEEAAQIHFMKGARWKEEDVGSNTIGVIINTKKPFQMTGPEHFCIKSHDWTCSAAPIFNSNGEMMGIFNVSGPIKEAHRHTLGMVVAAVEAIQHLLTISHKNHELNRISKRMNSIFQSMSDAVIILDSYGYIEQINLASEKIFGKPSYVIGKTFNELIIEDREDIEKNNNYLDEYAGVSKLLKTRRGNVECIISSKPIKNENHIEGTIIVVHPIDKVNSIIKKFNNSQARFFFQDIITNNRRMEKIIDLAINVSKSDGTVLIQGESGTGKEVFAQSIHNNSSRRKGPFIAVNCGAIPRELLGSELFGYSEGSFTGAKRGGMQGKFELASGGTIFLDEIGDMPLEQQVSLLRVLQEKKIVRIGDSKEISIDVHVICATNKKLSIEIEKGNFRQDLFYRLNVINIRIPALRERKEDIEILFNYFVKKMSEKNNRDLVNIDKEIYKYLNSYYWPGNVRELQNVVERMITLNNSDKLTVTDLPAEIYSNDMQNSVDYSHDFSRISYENVRERSRKIRIEEEHNKIYQLLLDNHGNISKVSKILGISRTTLYRKINKYNINI</sequence>
<evidence type="ECO:0000256" key="3">
    <source>
        <dbReference type="ARBA" id="ARBA00023015"/>
    </source>
</evidence>
<dbReference type="EMBL" id="CP046522">
    <property type="protein sequence ID" value="QGU94470.1"/>
    <property type="molecule type" value="Genomic_DNA"/>
</dbReference>
<dbReference type="SUPFAM" id="SSF46689">
    <property type="entry name" value="Homeodomain-like"/>
    <property type="match status" value="1"/>
</dbReference>
<dbReference type="InterPro" id="IPR002197">
    <property type="entry name" value="HTH_Fis"/>
</dbReference>
<feature type="domain" description="Sigma-54 factor interaction" evidence="6">
    <location>
        <begin position="346"/>
        <end position="576"/>
    </location>
</feature>
<dbReference type="InterPro" id="IPR058031">
    <property type="entry name" value="AAA_lid_NorR"/>
</dbReference>
<dbReference type="GO" id="GO:0005524">
    <property type="term" value="F:ATP binding"/>
    <property type="evidence" value="ECO:0007669"/>
    <property type="project" value="UniProtKB-KW"/>
</dbReference>
<dbReference type="PROSITE" id="PS50112">
    <property type="entry name" value="PAS"/>
    <property type="match status" value="1"/>
</dbReference>
<keyword evidence="4" id="KW-0238">DNA-binding</keyword>
<dbReference type="Pfam" id="PF25601">
    <property type="entry name" value="AAA_lid_14"/>
    <property type="match status" value="1"/>
</dbReference>
<dbReference type="InterPro" id="IPR035965">
    <property type="entry name" value="PAS-like_dom_sf"/>
</dbReference>
<dbReference type="InterPro" id="IPR029016">
    <property type="entry name" value="GAF-like_dom_sf"/>
</dbReference>
<dbReference type="Gene3D" id="1.10.10.60">
    <property type="entry name" value="Homeodomain-like"/>
    <property type="match status" value="1"/>
</dbReference>
<dbReference type="Proteomes" id="UP000422764">
    <property type="component" value="Chromosome"/>
</dbReference>
<dbReference type="InterPro" id="IPR003593">
    <property type="entry name" value="AAA+_ATPase"/>
</dbReference>
<dbReference type="CDD" id="cd00009">
    <property type="entry name" value="AAA"/>
    <property type="match status" value="1"/>
</dbReference>
<dbReference type="SMART" id="SM00091">
    <property type="entry name" value="PAS"/>
    <property type="match status" value="1"/>
</dbReference>
<dbReference type="InterPro" id="IPR002078">
    <property type="entry name" value="Sigma_54_int"/>
</dbReference>
<reference evidence="8 9" key="1">
    <citation type="submission" date="2019-12" db="EMBL/GenBank/DDBJ databases">
        <title>Genome sequenceing of Clostridium bovifaecis.</title>
        <authorList>
            <person name="Yao Y."/>
        </authorList>
    </citation>
    <scope>NUCLEOTIDE SEQUENCE [LARGE SCALE GENOMIC DNA]</scope>
    <source>
        <strain evidence="8 9">BXX</strain>
    </source>
</reference>
<dbReference type="SMART" id="SM00382">
    <property type="entry name" value="AAA"/>
    <property type="match status" value="1"/>
</dbReference>
<dbReference type="GO" id="GO:0006355">
    <property type="term" value="P:regulation of DNA-templated transcription"/>
    <property type="evidence" value="ECO:0007669"/>
    <property type="project" value="InterPro"/>
</dbReference>
<dbReference type="InterPro" id="IPR025944">
    <property type="entry name" value="Sigma_54_int_dom_CS"/>
</dbReference>
<keyword evidence="3" id="KW-0805">Transcription regulation</keyword>
<dbReference type="Pfam" id="PF13188">
    <property type="entry name" value="PAS_8"/>
    <property type="match status" value="1"/>
</dbReference>
<dbReference type="InterPro" id="IPR003018">
    <property type="entry name" value="GAF"/>
</dbReference>
<evidence type="ECO:0000313" key="9">
    <source>
        <dbReference type="Proteomes" id="UP000422764"/>
    </source>
</evidence>
<dbReference type="FunFam" id="3.40.50.300:FF:000006">
    <property type="entry name" value="DNA-binding transcriptional regulator NtrC"/>
    <property type="match status" value="1"/>
</dbReference>
<dbReference type="Gene3D" id="3.30.450.20">
    <property type="entry name" value="PAS domain"/>
    <property type="match status" value="1"/>
</dbReference>
<dbReference type="PROSITE" id="PS50045">
    <property type="entry name" value="SIGMA54_INTERACT_4"/>
    <property type="match status" value="1"/>
</dbReference>
<dbReference type="Gene3D" id="3.40.50.300">
    <property type="entry name" value="P-loop containing nucleotide triphosphate hydrolases"/>
    <property type="match status" value="1"/>
</dbReference>
<dbReference type="Pfam" id="PF02954">
    <property type="entry name" value="HTH_8"/>
    <property type="match status" value="1"/>
</dbReference>
<dbReference type="InterPro" id="IPR027417">
    <property type="entry name" value="P-loop_NTPase"/>
</dbReference>
<proteinExistence type="predicted"/>
<evidence type="ECO:0000313" key="8">
    <source>
        <dbReference type="EMBL" id="QGU94470.1"/>
    </source>
</evidence>
<dbReference type="SUPFAM" id="SSF55785">
    <property type="entry name" value="PYP-like sensor domain (PAS domain)"/>
    <property type="match status" value="1"/>
</dbReference>
<dbReference type="PROSITE" id="PS00688">
    <property type="entry name" value="SIGMA54_INTERACT_3"/>
    <property type="match status" value="1"/>
</dbReference>
<dbReference type="Gene3D" id="1.10.8.60">
    <property type="match status" value="1"/>
</dbReference>
<dbReference type="InterPro" id="IPR009057">
    <property type="entry name" value="Homeodomain-like_sf"/>
</dbReference>
<accession>A0A6I6EQU2</accession>
<dbReference type="NCBIfam" id="TIGR00229">
    <property type="entry name" value="sensory_box"/>
    <property type="match status" value="1"/>
</dbReference>
<dbReference type="SUPFAM" id="SSF55781">
    <property type="entry name" value="GAF domain-like"/>
    <property type="match status" value="1"/>
</dbReference>
<dbReference type="SUPFAM" id="SSF52540">
    <property type="entry name" value="P-loop containing nucleoside triphosphate hydrolases"/>
    <property type="match status" value="1"/>
</dbReference>
<dbReference type="InterPro" id="IPR025943">
    <property type="entry name" value="Sigma_54_int_dom_ATP-bd_2"/>
</dbReference>
<dbReference type="CDD" id="cd00130">
    <property type="entry name" value="PAS"/>
    <property type="match status" value="1"/>
</dbReference>
<keyword evidence="2" id="KW-0067">ATP-binding</keyword>
<name>A0A6I6EQU2_9CLOT</name>
<organism evidence="8 9">
    <name type="scientific">Clostridium bovifaecis</name>
    <dbReference type="NCBI Taxonomy" id="2184719"/>
    <lineage>
        <taxon>Bacteria</taxon>
        <taxon>Bacillati</taxon>
        <taxon>Bacillota</taxon>
        <taxon>Clostridia</taxon>
        <taxon>Eubacteriales</taxon>
        <taxon>Clostridiaceae</taxon>
        <taxon>Clostridium</taxon>
    </lineage>
</organism>
<evidence type="ECO:0000256" key="4">
    <source>
        <dbReference type="ARBA" id="ARBA00023125"/>
    </source>
</evidence>
<evidence type="ECO:0000256" key="5">
    <source>
        <dbReference type="ARBA" id="ARBA00023163"/>
    </source>
</evidence>
<keyword evidence="1" id="KW-0547">Nucleotide-binding</keyword>
<dbReference type="PANTHER" id="PTHR32071">
    <property type="entry name" value="TRANSCRIPTIONAL REGULATORY PROTEIN"/>
    <property type="match status" value="1"/>
</dbReference>
<gene>
    <name evidence="8" type="ORF">GOM49_04560</name>
</gene>
<dbReference type="Gene3D" id="3.30.450.40">
    <property type="match status" value="1"/>
</dbReference>
<dbReference type="Pfam" id="PF01590">
    <property type="entry name" value="GAF"/>
    <property type="match status" value="1"/>
</dbReference>
<dbReference type="PRINTS" id="PR01590">
    <property type="entry name" value="HTHFIS"/>
</dbReference>